<feature type="domain" description="S-adenosyl-L-homocysteine hydrolase NAD binding" evidence="9">
    <location>
        <begin position="201"/>
        <end position="362"/>
    </location>
</feature>
<feature type="binding site" evidence="6">
    <location>
        <begin position="232"/>
        <end position="237"/>
    </location>
    <ligand>
        <name>NAD(+)</name>
        <dbReference type="ChEBI" id="CHEBI:57540"/>
    </ligand>
</feature>
<dbReference type="PANTHER" id="PTHR23420">
    <property type="entry name" value="ADENOSYLHOMOCYSTEINASE"/>
    <property type="match status" value="1"/>
</dbReference>
<dbReference type="InterPro" id="IPR036291">
    <property type="entry name" value="NAD(P)-bd_dom_sf"/>
</dbReference>
<gene>
    <name evidence="5" type="primary">ahcY</name>
    <name evidence="10" type="ORF">BHF68_10110</name>
</gene>
<evidence type="ECO:0000259" key="9">
    <source>
        <dbReference type="SMART" id="SM00997"/>
    </source>
</evidence>
<evidence type="ECO:0000256" key="7">
    <source>
        <dbReference type="RuleBase" id="RU000548"/>
    </source>
</evidence>
<comment type="catalytic activity">
    <reaction evidence="5 7">
        <text>S-adenosyl-L-homocysteine + H2O = L-homocysteine + adenosine</text>
        <dbReference type="Rhea" id="RHEA:21708"/>
        <dbReference type="ChEBI" id="CHEBI:15377"/>
        <dbReference type="ChEBI" id="CHEBI:16335"/>
        <dbReference type="ChEBI" id="CHEBI:57856"/>
        <dbReference type="ChEBI" id="CHEBI:58199"/>
        <dbReference type="EC" id="3.13.2.1"/>
    </reaction>
</comment>
<keyword evidence="11" id="KW-1185">Reference proteome</keyword>
<dbReference type="Pfam" id="PF00670">
    <property type="entry name" value="AdoHcyase_NAD"/>
    <property type="match status" value="1"/>
</dbReference>
<dbReference type="CDD" id="cd00401">
    <property type="entry name" value="SAHH"/>
    <property type="match status" value="1"/>
</dbReference>
<dbReference type="GO" id="GO:0006730">
    <property type="term" value="P:one-carbon metabolic process"/>
    <property type="evidence" value="ECO:0007669"/>
    <property type="project" value="UniProtKB-UniRule"/>
</dbReference>
<evidence type="ECO:0000256" key="5">
    <source>
        <dbReference type="HAMAP-Rule" id="MF_00563"/>
    </source>
</evidence>
<dbReference type="STRING" id="766136.BHF68_10110"/>
<evidence type="ECO:0000256" key="2">
    <source>
        <dbReference type="ARBA" id="ARBA00022563"/>
    </source>
</evidence>
<keyword evidence="2 5" id="KW-0554">One-carbon metabolism</keyword>
<dbReference type="UniPathway" id="UPA00314">
    <property type="reaction ID" value="UER00076"/>
</dbReference>
<dbReference type="SMART" id="SM00996">
    <property type="entry name" value="AdoHcyase"/>
    <property type="match status" value="1"/>
</dbReference>
<dbReference type="EMBL" id="MIJE01000033">
    <property type="protein sequence ID" value="OEF96156.1"/>
    <property type="molecule type" value="Genomic_DNA"/>
</dbReference>
<dbReference type="SMART" id="SM00997">
    <property type="entry name" value="AdoHcyase_NAD"/>
    <property type="match status" value="1"/>
</dbReference>
<organism evidence="10 11">
    <name type="scientific">Desulfuribacillus alkaliarsenatis</name>
    <dbReference type="NCBI Taxonomy" id="766136"/>
    <lineage>
        <taxon>Bacteria</taxon>
        <taxon>Bacillati</taxon>
        <taxon>Bacillota</taxon>
        <taxon>Desulfuribacillia</taxon>
        <taxon>Desulfuribacillales</taxon>
        <taxon>Desulfuribacillaceae</taxon>
        <taxon>Desulfuribacillus</taxon>
    </lineage>
</organism>
<feature type="binding site" evidence="6">
    <location>
        <position position="363"/>
    </location>
    <ligand>
        <name>NAD(+)</name>
        <dbReference type="ChEBI" id="CHEBI:57540"/>
    </ligand>
</feature>
<evidence type="ECO:0000256" key="6">
    <source>
        <dbReference type="PIRSR" id="PIRSR001109-2"/>
    </source>
</evidence>
<dbReference type="AlphaFoldDB" id="A0A1E5G001"/>
<dbReference type="PANTHER" id="PTHR23420:SF0">
    <property type="entry name" value="ADENOSYLHOMOCYSTEINASE"/>
    <property type="match status" value="1"/>
</dbReference>
<feature type="binding site" evidence="5">
    <location>
        <position position="200"/>
    </location>
    <ligand>
        <name>substrate</name>
    </ligand>
</feature>
<comment type="cofactor">
    <cofactor evidence="5 6 7">
        <name>NAD(+)</name>
        <dbReference type="ChEBI" id="CHEBI:57540"/>
    </cofactor>
    <text evidence="5 6 7">Binds 1 NAD(+) per subunit.</text>
</comment>
<keyword evidence="3 5" id="KW-0378">Hydrolase</keyword>
<dbReference type="GO" id="GO:0033353">
    <property type="term" value="P:S-adenosylmethionine cycle"/>
    <property type="evidence" value="ECO:0007669"/>
    <property type="project" value="TreeGrafter"/>
</dbReference>
<comment type="subcellular location">
    <subcellularLocation>
        <location evidence="5">Cytoplasm</location>
    </subcellularLocation>
</comment>
<dbReference type="EC" id="3.13.2.1" evidence="5"/>
<feature type="binding site" evidence="5">
    <location>
        <position position="141"/>
    </location>
    <ligand>
        <name>substrate</name>
    </ligand>
</feature>
<feature type="binding site" evidence="5 6">
    <location>
        <position position="356"/>
    </location>
    <ligand>
        <name>NAD(+)</name>
        <dbReference type="ChEBI" id="CHEBI:57540"/>
    </ligand>
</feature>
<feature type="binding site" evidence="5">
    <location>
        <position position="288"/>
    </location>
    <ligand>
        <name>NAD(+)</name>
        <dbReference type="ChEBI" id="CHEBI:57540"/>
    </ligand>
</feature>
<dbReference type="Proteomes" id="UP000094296">
    <property type="component" value="Unassembled WGS sequence"/>
</dbReference>
<comment type="similarity">
    <text evidence="1 5 8">Belongs to the adenosylhomocysteinase family.</text>
</comment>
<feature type="binding site" evidence="5">
    <location>
        <position position="166"/>
    </location>
    <ligand>
        <name>substrate</name>
    </ligand>
</feature>
<evidence type="ECO:0000256" key="4">
    <source>
        <dbReference type="ARBA" id="ARBA00023027"/>
    </source>
</evidence>
<feature type="binding site" evidence="5">
    <location>
        <begin position="230"/>
        <end position="235"/>
    </location>
    <ligand>
        <name>NAD(+)</name>
        <dbReference type="ChEBI" id="CHEBI:57540"/>
    </ligand>
</feature>
<comment type="function">
    <text evidence="5">May play a key role in the regulation of the intracellular concentration of adenosylhomocysteine.</text>
</comment>
<dbReference type="Gene3D" id="3.40.50.720">
    <property type="entry name" value="NAD(P)-binding Rossmann-like Domain"/>
    <property type="match status" value="1"/>
</dbReference>
<keyword evidence="5" id="KW-0963">Cytoplasm</keyword>
<keyword evidence="4 5" id="KW-0520">NAD</keyword>
<dbReference type="InterPro" id="IPR020082">
    <property type="entry name" value="S-Ado-L-homoCys_hydrolase_CS"/>
</dbReference>
<feature type="binding site" evidence="5">
    <location>
        <position position="201"/>
    </location>
    <ligand>
        <name>NAD(+)</name>
        <dbReference type="ChEBI" id="CHEBI:57540"/>
    </ligand>
</feature>
<dbReference type="Gene3D" id="3.40.50.1480">
    <property type="entry name" value="Adenosylhomocysteinase-like"/>
    <property type="match status" value="1"/>
</dbReference>
<dbReference type="HAMAP" id="MF_00563">
    <property type="entry name" value="AdoHcyase"/>
    <property type="match status" value="1"/>
</dbReference>
<dbReference type="InterPro" id="IPR042172">
    <property type="entry name" value="Adenosylhomocyst_ase-like_sf"/>
</dbReference>
<dbReference type="Pfam" id="PF05221">
    <property type="entry name" value="AdoHcyase"/>
    <property type="match status" value="2"/>
</dbReference>
<feature type="binding site" evidence="5 6">
    <location>
        <begin position="309"/>
        <end position="311"/>
    </location>
    <ligand>
        <name>NAD(+)</name>
        <dbReference type="ChEBI" id="CHEBI:57540"/>
    </ligand>
</feature>
<comment type="caution">
    <text evidence="5">Lacks conserved residue(s) required for the propagation of feature annotation.</text>
</comment>
<comment type="pathway">
    <text evidence="5 7">Amino-acid biosynthesis; L-homocysteine biosynthesis; L-homocysteine from S-adenosyl-L-homocysteine: step 1/1.</text>
</comment>
<comment type="caution">
    <text evidence="10">The sequence shown here is derived from an EMBL/GenBank/DDBJ whole genome shotgun (WGS) entry which is preliminary data.</text>
</comment>
<reference evidence="10 11" key="1">
    <citation type="submission" date="2016-09" db="EMBL/GenBank/DDBJ databases">
        <title>Draft genome sequence for the type strain of Desulfuribacillus alkaliarsenatis AHT28, an obligately anaerobic, sulfidogenic bacterium isolated from Russian soda lake sediments.</title>
        <authorList>
            <person name="Abin C.A."/>
            <person name="Hollibaugh J.T."/>
        </authorList>
    </citation>
    <scope>NUCLEOTIDE SEQUENCE [LARGE SCALE GENOMIC DNA]</scope>
    <source>
        <strain evidence="10 11">AHT28</strain>
    </source>
</reference>
<evidence type="ECO:0000256" key="8">
    <source>
        <dbReference type="RuleBase" id="RU004166"/>
    </source>
</evidence>
<dbReference type="SUPFAM" id="SSF51735">
    <property type="entry name" value="NAD(P)-binding Rossmann-fold domains"/>
    <property type="match status" value="1"/>
</dbReference>
<dbReference type="InterPro" id="IPR000043">
    <property type="entry name" value="Adenosylhomocysteinase-like"/>
</dbReference>
<evidence type="ECO:0000313" key="10">
    <source>
        <dbReference type="EMBL" id="OEF96156.1"/>
    </source>
</evidence>
<dbReference type="GO" id="GO:0004013">
    <property type="term" value="F:adenosylhomocysteinase activity"/>
    <property type="evidence" value="ECO:0007669"/>
    <property type="project" value="UniProtKB-UniRule"/>
</dbReference>
<sequence length="431" mass="47605">MQLLCIIHFVNDIGGGIEMSVIKDIKLAPEGHLKIDWVKENMPVLNRIREKFEQEKPFAGLKVAISLHLEAKTAYLAKVVQAGGAEVAITGSNPLSTQDDVCAALVEDGIHVYSMYNPEPELYHNLMVKALDFGPDLIIDDGGDLVSILHTERRDLLPKIRGGAEETTTGIVRLKSMEKSGELQFPMVAVNDAFCKYLFDNRYGTGQSVWDGVNHTTNLVVAGKTVVVIGYGWCGKGVAMRAKGLGANVIVTEIDAIKATEAIMDGFQVMTMDDAAAVGDYFVTVTGNINVIRGQHYKNMKNGAIMCNAGHFDIEINKPELEEMSISKRRVRKDIEEYLLKDGRKLYLLAEGRLVNLAAGNGHPAEIMDMTFALQAMSIKYINDKYKELGNLVLEVPYELDKQVASYKLDALGVSIDKLTDEQAKYLDSWK</sequence>
<feature type="binding site" evidence="5 6">
    <location>
        <begin position="167"/>
        <end position="169"/>
    </location>
    <ligand>
        <name>NAD(+)</name>
        <dbReference type="ChEBI" id="CHEBI:57540"/>
    </ligand>
</feature>
<dbReference type="NCBIfam" id="NF004005">
    <property type="entry name" value="PRK05476.2-3"/>
    <property type="match status" value="1"/>
</dbReference>
<name>A0A1E5G001_9FIRM</name>
<dbReference type="PROSITE" id="PS00739">
    <property type="entry name" value="ADOHCYASE_2"/>
    <property type="match status" value="1"/>
</dbReference>
<dbReference type="InterPro" id="IPR015878">
    <property type="entry name" value="Ado_hCys_hydrolase_NAD-bd"/>
</dbReference>
<protein>
    <recommendedName>
        <fullName evidence="5">Adenosylhomocysteinase</fullName>
        <ecNumber evidence="5">3.13.2.1</ecNumber>
    </recommendedName>
    <alternativeName>
        <fullName evidence="5">S-adenosyl-L-homocysteine hydrolase</fullName>
        <shortName evidence="5">AdoHcyase</shortName>
    </alternativeName>
</protein>
<feature type="binding site" evidence="5">
    <location>
        <position position="196"/>
    </location>
    <ligand>
        <name>substrate</name>
    </ligand>
</feature>
<dbReference type="FunFam" id="3.40.50.720:FF:000004">
    <property type="entry name" value="Adenosylhomocysteinase"/>
    <property type="match status" value="1"/>
</dbReference>
<evidence type="ECO:0000256" key="3">
    <source>
        <dbReference type="ARBA" id="ARBA00022801"/>
    </source>
</evidence>
<accession>A0A1E5G001</accession>
<feature type="binding site" evidence="5 6">
    <location>
        <position position="253"/>
    </location>
    <ligand>
        <name>NAD(+)</name>
        <dbReference type="ChEBI" id="CHEBI:57540"/>
    </ligand>
</feature>
<dbReference type="GO" id="GO:0071269">
    <property type="term" value="P:L-homocysteine biosynthetic process"/>
    <property type="evidence" value="ECO:0007669"/>
    <property type="project" value="UniProtKB-UniRule"/>
</dbReference>
<dbReference type="PIRSF" id="PIRSF001109">
    <property type="entry name" value="Ad_hcy_hydrolase"/>
    <property type="match status" value="1"/>
</dbReference>
<proteinExistence type="inferred from homology"/>
<dbReference type="NCBIfam" id="TIGR00936">
    <property type="entry name" value="ahcY"/>
    <property type="match status" value="1"/>
</dbReference>
<dbReference type="SUPFAM" id="SSF52283">
    <property type="entry name" value="Formate/glycerate dehydrogenase catalytic domain-like"/>
    <property type="match status" value="1"/>
</dbReference>
<evidence type="ECO:0000256" key="1">
    <source>
        <dbReference type="ARBA" id="ARBA00007122"/>
    </source>
</evidence>
<dbReference type="GO" id="GO:0005829">
    <property type="term" value="C:cytosol"/>
    <property type="evidence" value="ECO:0007669"/>
    <property type="project" value="TreeGrafter"/>
</dbReference>
<evidence type="ECO:0000313" key="11">
    <source>
        <dbReference type="Proteomes" id="UP000094296"/>
    </source>
</evidence>